<protein>
    <submittedName>
        <fullName evidence="1">Uncharacterized protein</fullName>
    </submittedName>
</protein>
<gene>
    <name evidence="1" type="ORF">GHT06_021547</name>
</gene>
<name>A0AAD5L1N9_9CRUS</name>
<dbReference type="PANTHER" id="PTHR39313">
    <property type="entry name" value="IM:7138239"/>
    <property type="match status" value="1"/>
</dbReference>
<dbReference type="EMBL" id="WJBH02000009">
    <property type="protein sequence ID" value="KAI9553625.1"/>
    <property type="molecule type" value="Genomic_DNA"/>
</dbReference>
<evidence type="ECO:0000313" key="2">
    <source>
        <dbReference type="Proteomes" id="UP000820818"/>
    </source>
</evidence>
<dbReference type="AlphaFoldDB" id="A0AAD5L1N9"/>
<comment type="caution">
    <text evidence="1">The sequence shown here is derived from an EMBL/GenBank/DDBJ whole genome shotgun (WGS) entry which is preliminary data.</text>
</comment>
<evidence type="ECO:0000313" key="1">
    <source>
        <dbReference type="EMBL" id="KAI9553625.1"/>
    </source>
</evidence>
<sequence length="346" mass="38375">MCRLREFFSVIFLLFSFSATIGFSVSKLRRLDNNKAVGDDTMLTEISESSTSERIQLDSWLNHPSATNIKSCCERVPKKYFVGQGLDGEISVDIGQCRQSCSTKRTKINRKEFEAILKANYSVDPVELFLAMQRDISPKSCGDDSHCLPTRTVVERHMTMSGMQEVSVIEDCSCLSDPELCHRVEERAIHFPGTPFETSVDVGRCSGPCSSGNSLRCRSTRNKTVAIAGPNGDTCVEVIDKCGCASSCYRASSMEHIYDYVSPMDDETADSPVIKVVDVGKCVGECNTSHHKEHCVLRDKDDSSKCLMSLTRRENNCVPLGFQLHHFRNKNGTAKSLLSITDCGCQ</sequence>
<proteinExistence type="predicted"/>
<keyword evidence="2" id="KW-1185">Reference proteome</keyword>
<accession>A0AAD5L1N9</accession>
<reference evidence="1 2" key="1">
    <citation type="submission" date="2022-05" db="EMBL/GenBank/DDBJ databases">
        <title>A multi-omics perspective on studying reproductive biology in Daphnia sinensis.</title>
        <authorList>
            <person name="Jia J."/>
        </authorList>
    </citation>
    <scope>NUCLEOTIDE SEQUENCE [LARGE SCALE GENOMIC DNA]</scope>
    <source>
        <strain evidence="1 2">WSL</strain>
    </source>
</reference>
<dbReference type="Proteomes" id="UP000820818">
    <property type="component" value="Linkage Group LG9"/>
</dbReference>
<organism evidence="1 2">
    <name type="scientific">Daphnia sinensis</name>
    <dbReference type="NCBI Taxonomy" id="1820382"/>
    <lineage>
        <taxon>Eukaryota</taxon>
        <taxon>Metazoa</taxon>
        <taxon>Ecdysozoa</taxon>
        <taxon>Arthropoda</taxon>
        <taxon>Crustacea</taxon>
        <taxon>Branchiopoda</taxon>
        <taxon>Diplostraca</taxon>
        <taxon>Cladocera</taxon>
        <taxon>Anomopoda</taxon>
        <taxon>Daphniidae</taxon>
        <taxon>Daphnia</taxon>
        <taxon>Daphnia similis group</taxon>
    </lineage>
</organism>
<dbReference type="PANTHER" id="PTHR39313:SF1">
    <property type="entry name" value="IM:7138239"/>
    <property type="match status" value="1"/>
</dbReference>